<dbReference type="SMART" id="SM00822">
    <property type="entry name" value="PKS_KR"/>
    <property type="match status" value="1"/>
</dbReference>
<proteinExistence type="inferred from homology"/>
<comment type="caution">
    <text evidence="3">The sequence shown here is derived from an EMBL/GenBank/DDBJ whole genome shotgun (WGS) entry which is preliminary data.</text>
</comment>
<dbReference type="PRINTS" id="PR00081">
    <property type="entry name" value="GDHRDH"/>
</dbReference>
<evidence type="ECO:0000256" key="1">
    <source>
        <dbReference type="ARBA" id="ARBA00006484"/>
    </source>
</evidence>
<name>A0A5A7NQJ7_9MICC</name>
<reference evidence="3 4" key="1">
    <citation type="submission" date="2019-09" db="EMBL/GenBank/DDBJ databases">
        <title>Arthrobacter zafarii sp. nov., a moderately thermotolerant and halotolerant actinobacterium isolated from Cholistan desert soil of Pakistan.</title>
        <authorList>
            <person name="Amin A."/>
            <person name="Ahmed I."/>
            <person name="Khalid N."/>
            <person name="Schumann P."/>
            <person name="Busse H.J."/>
            <person name="Khan I.U."/>
            <person name="Li S."/>
            <person name="Li W.J."/>
        </authorList>
    </citation>
    <scope>NUCLEOTIDE SEQUENCE [LARGE SCALE GENOMIC DNA]</scope>
    <source>
        <strain evidence="3 4">NCCP-1664</strain>
    </source>
</reference>
<dbReference type="EMBL" id="BKDJ01000002">
    <property type="protein sequence ID" value="GER22071.1"/>
    <property type="molecule type" value="Genomic_DNA"/>
</dbReference>
<sequence>MNSALARGMARKAGLPWPAPLRRHRPGDPLVPGTVLVLGGGAAAGAAEEILRGWGVEVRRNSGGAGPLGAIVLALDALRAPADLSAPALATGQALRQLVPGGRVVAYLRGEAGDAGDPVRAAARRGAEGFLRSLARELRGGATANGIVLGGETLCADAPSAVAALRFLLSGRSAYVDGQLVRVDTTAGTLPVDWELPLQGKVAVVTGAARGIGAAIARTLRRDGASVVGVDVPAAGEALAAVASQVGGTALQLDIVRPDAGQAILAHARERHGRLDIVVHNAGITRDRLLANMDRSRWESVVAVNLESQLRMNATFFDAGLQGLRIVSLASTSGIAGNRGQTNYAASKAGVMGMVGASAAAAAALGGGINAVAPGFIETDMTAAVPLATRAAARLLMPSLMQGGLPVDVAEAVGFLAWDAAAGINGQTLRVCGQSLVGA</sequence>
<protein>
    <submittedName>
        <fullName evidence="3">3-oxoacyl-ACP reductase</fullName>
    </submittedName>
</protein>
<dbReference type="PANTHER" id="PTHR42760:SF78">
    <property type="entry name" value="3-OXOACYL-[ACYL-CARRIER-PROTEIN] REDUCTASE [NADH]"/>
    <property type="match status" value="1"/>
</dbReference>
<dbReference type="SUPFAM" id="SSF51735">
    <property type="entry name" value="NAD(P)-binding Rossmann-fold domains"/>
    <property type="match status" value="2"/>
</dbReference>
<dbReference type="Gene3D" id="3.40.50.720">
    <property type="entry name" value="NAD(P)-binding Rossmann-like Domain"/>
    <property type="match status" value="2"/>
</dbReference>
<dbReference type="InterPro" id="IPR036291">
    <property type="entry name" value="NAD(P)-bd_dom_sf"/>
</dbReference>
<organism evidence="3 4">
    <name type="scientific">Zafaria cholistanensis</name>
    <dbReference type="NCBI Taxonomy" id="1682741"/>
    <lineage>
        <taxon>Bacteria</taxon>
        <taxon>Bacillati</taxon>
        <taxon>Actinomycetota</taxon>
        <taxon>Actinomycetes</taxon>
        <taxon>Micrococcales</taxon>
        <taxon>Micrococcaceae</taxon>
        <taxon>Zafaria</taxon>
    </lineage>
</organism>
<dbReference type="InterPro" id="IPR002347">
    <property type="entry name" value="SDR_fam"/>
</dbReference>
<dbReference type="Pfam" id="PF13561">
    <property type="entry name" value="adh_short_C2"/>
    <property type="match status" value="1"/>
</dbReference>
<evidence type="ECO:0000313" key="4">
    <source>
        <dbReference type="Proteomes" id="UP000325307"/>
    </source>
</evidence>
<dbReference type="GO" id="GO:0016616">
    <property type="term" value="F:oxidoreductase activity, acting on the CH-OH group of donors, NAD or NADP as acceptor"/>
    <property type="evidence" value="ECO:0007669"/>
    <property type="project" value="TreeGrafter"/>
</dbReference>
<dbReference type="NCBIfam" id="NF006110">
    <property type="entry name" value="PRK08261.1"/>
    <property type="match status" value="1"/>
</dbReference>
<evidence type="ECO:0000313" key="3">
    <source>
        <dbReference type="EMBL" id="GER22071.1"/>
    </source>
</evidence>
<feature type="domain" description="Ketoreductase" evidence="2">
    <location>
        <begin position="201"/>
        <end position="380"/>
    </location>
</feature>
<keyword evidence="4" id="KW-1185">Reference proteome</keyword>
<dbReference type="FunFam" id="3.40.50.720:FF:000338">
    <property type="entry name" value="3-oxoacyl-ACP reductase FabG"/>
    <property type="match status" value="1"/>
</dbReference>
<evidence type="ECO:0000259" key="2">
    <source>
        <dbReference type="SMART" id="SM00822"/>
    </source>
</evidence>
<accession>A0A5A7NQJ7</accession>
<dbReference type="AlphaFoldDB" id="A0A5A7NQJ7"/>
<gene>
    <name evidence="3" type="primary">fabG</name>
    <name evidence="3" type="ORF">NCCP1664_05680</name>
</gene>
<dbReference type="InterPro" id="IPR057326">
    <property type="entry name" value="KR_dom"/>
</dbReference>
<comment type="similarity">
    <text evidence="1">Belongs to the short-chain dehydrogenases/reductases (SDR) family.</text>
</comment>
<dbReference type="PANTHER" id="PTHR42760">
    <property type="entry name" value="SHORT-CHAIN DEHYDROGENASES/REDUCTASES FAMILY MEMBER"/>
    <property type="match status" value="1"/>
</dbReference>
<dbReference type="PRINTS" id="PR00080">
    <property type="entry name" value="SDRFAMILY"/>
</dbReference>
<dbReference type="Proteomes" id="UP000325307">
    <property type="component" value="Unassembled WGS sequence"/>
</dbReference>